<sequence length="116" mass="13027">MVAAFRLNNMHKAIIIMITFMCQLSRADREKRTSAKGPLAFRTVGRKPHGSHLTAAVSSVVRVGYGKWGRGFLFHFVCFCCHKIRERPLQRQSTMVSCRVRVCALFSELVGGEVGL</sequence>
<accession>A0A2M4DAN1</accession>
<feature type="chain" id="PRO_5014967086" evidence="1">
    <location>
        <begin position="28"/>
        <end position="116"/>
    </location>
</feature>
<keyword evidence="1" id="KW-0732">Signal</keyword>
<protein>
    <submittedName>
        <fullName evidence="2">Putative secreted protein</fullName>
    </submittedName>
</protein>
<reference evidence="2" key="1">
    <citation type="submission" date="2018-01" db="EMBL/GenBank/DDBJ databases">
        <title>An insight into the sialome of Amazonian anophelines.</title>
        <authorList>
            <person name="Ribeiro J.M."/>
            <person name="Scarpassa V."/>
            <person name="Calvo E."/>
        </authorList>
    </citation>
    <scope>NUCLEOTIDE SEQUENCE</scope>
</reference>
<organism evidence="2">
    <name type="scientific">Anopheles darlingi</name>
    <name type="common">Mosquito</name>
    <dbReference type="NCBI Taxonomy" id="43151"/>
    <lineage>
        <taxon>Eukaryota</taxon>
        <taxon>Metazoa</taxon>
        <taxon>Ecdysozoa</taxon>
        <taxon>Arthropoda</taxon>
        <taxon>Hexapoda</taxon>
        <taxon>Insecta</taxon>
        <taxon>Pterygota</taxon>
        <taxon>Neoptera</taxon>
        <taxon>Endopterygota</taxon>
        <taxon>Diptera</taxon>
        <taxon>Nematocera</taxon>
        <taxon>Culicoidea</taxon>
        <taxon>Culicidae</taxon>
        <taxon>Anophelinae</taxon>
        <taxon>Anopheles</taxon>
    </lineage>
</organism>
<evidence type="ECO:0000256" key="1">
    <source>
        <dbReference type="SAM" id="SignalP"/>
    </source>
</evidence>
<evidence type="ECO:0000313" key="2">
    <source>
        <dbReference type="EMBL" id="MBW74597.1"/>
    </source>
</evidence>
<name>A0A2M4DAN1_ANODA</name>
<dbReference type="EMBL" id="GGFL01010419">
    <property type="protein sequence ID" value="MBW74597.1"/>
    <property type="molecule type" value="Transcribed_RNA"/>
</dbReference>
<proteinExistence type="predicted"/>
<feature type="signal peptide" evidence="1">
    <location>
        <begin position="1"/>
        <end position="27"/>
    </location>
</feature>
<dbReference type="AlphaFoldDB" id="A0A2M4DAN1"/>